<comment type="caution">
    <text evidence="6">The sequence shown here is derived from an EMBL/GenBank/DDBJ whole genome shotgun (WGS) entry which is preliminary data.</text>
</comment>
<dbReference type="InterPro" id="IPR001849">
    <property type="entry name" value="PH_domain"/>
</dbReference>
<dbReference type="EMBL" id="NCKU01001600">
    <property type="protein sequence ID" value="RWS11699.1"/>
    <property type="molecule type" value="Genomic_DNA"/>
</dbReference>
<proteinExistence type="predicted"/>
<evidence type="ECO:0000256" key="2">
    <source>
        <dbReference type="SAM" id="MobiDB-lite"/>
    </source>
</evidence>
<dbReference type="PANTHER" id="PTHR12345:SF11">
    <property type="entry name" value="FI13065P"/>
    <property type="match status" value="1"/>
</dbReference>
<feature type="compositionally biased region" description="Polar residues" evidence="2">
    <location>
        <begin position="1"/>
        <end position="10"/>
    </location>
</feature>
<dbReference type="EMBL" id="NCKU01001664">
    <property type="protein sequence ID" value="RWS11545.1"/>
    <property type="molecule type" value="Genomic_DNA"/>
</dbReference>
<dbReference type="Pfam" id="PF00169">
    <property type="entry name" value="PH"/>
    <property type="match status" value="1"/>
</dbReference>
<accession>A0A3S4R7B6</accession>
<evidence type="ECO:0000313" key="4">
    <source>
        <dbReference type="EMBL" id="RWS11545.1"/>
    </source>
</evidence>
<reference evidence="6 7" key="1">
    <citation type="journal article" date="2018" name="Gigascience">
        <title>Genomes of trombidid mites reveal novel predicted allergens and laterally-transferred genes associated with secondary metabolism.</title>
        <authorList>
            <person name="Dong X."/>
            <person name="Chaisiri K."/>
            <person name="Xia D."/>
            <person name="Armstrong S.D."/>
            <person name="Fang Y."/>
            <person name="Donnelly M.J."/>
            <person name="Kadowaki T."/>
            <person name="McGarry J.W."/>
            <person name="Darby A.C."/>
            <person name="Makepeace B.L."/>
        </authorList>
    </citation>
    <scope>NUCLEOTIDE SEQUENCE [LARGE SCALE GENOMIC DNA]</scope>
    <source>
        <strain evidence="6">UoL-WK</strain>
    </source>
</reference>
<sequence>MSETQENASVHSLRAANGQQSENTHHFIGREVHKCGFLRLKQKSSATNATTNAAKYWVVFCVSNECEPNLEFYVERQPLNQRKNSHAVFNHSLKNCIHVSPSIVIDERENDFEFAITLDTQVLRLSAHTRELMDDWIDCIRNKLRQLKILCPKDNYYSKEPSLTFRRTSLPSVRPLPPIPSQQSSNNNDTHSSPNSSARDIESNGESSNHQNALSPNATNALYEPLFNSQRLASATSQLSTEVNSGDSLDRELASRGSLAASQQTQPLSLRESQVLKLQREISHKDGVRVMIRKKDSYESIALVDCLGSVFVAGWKQKQYPQLHNTFHIGDSVISICGQRIQSAAEAYRLIKQQPLIIEIIVQRVPFGKAFIIRRDYESQDLGIVRDGNSAEVIDIIPDSLADKCGISLKAPATNTRHGNECNWVITEINNRPLNLYFKGNEVKDRLNAIGRDISLLLQPSDFIKVIKKQLKSFKNYRDYIVQ</sequence>
<feature type="compositionally biased region" description="Polar residues" evidence="2">
    <location>
        <begin position="181"/>
        <end position="216"/>
    </location>
</feature>
<dbReference type="PANTHER" id="PTHR12345">
    <property type="entry name" value="SYNTENIN RELATED"/>
    <property type="match status" value="1"/>
</dbReference>
<dbReference type="InterPro" id="IPR011993">
    <property type="entry name" value="PH-like_dom_sf"/>
</dbReference>
<dbReference type="SMART" id="SM00233">
    <property type="entry name" value="PH"/>
    <property type="match status" value="1"/>
</dbReference>
<dbReference type="STRING" id="1965070.A0A3S4R7B6"/>
<dbReference type="SUPFAM" id="SSF50729">
    <property type="entry name" value="PH domain-like"/>
    <property type="match status" value="1"/>
</dbReference>
<keyword evidence="7" id="KW-1185">Reference proteome</keyword>
<feature type="domain" description="PH" evidence="3">
    <location>
        <begin position="31"/>
        <end position="145"/>
    </location>
</feature>
<feature type="region of interest" description="Disordered" evidence="2">
    <location>
        <begin position="1"/>
        <end position="22"/>
    </location>
</feature>
<dbReference type="PROSITE" id="PS50003">
    <property type="entry name" value="PH_DOMAIN"/>
    <property type="match status" value="1"/>
</dbReference>
<dbReference type="Gene3D" id="2.30.29.30">
    <property type="entry name" value="Pleckstrin-homology domain (PH domain)/Phosphotyrosine-binding domain (PTB)"/>
    <property type="match status" value="1"/>
</dbReference>
<dbReference type="OrthoDB" id="6126662at2759"/>
<dbReference type="Proteomes" id="UP000285301">
    <property type="component" value="Unassembled WGS sequence"/>
</dbReference>
<evidence type="ECO:0000313" key="6">
    <source>
        <dbReference type="EMBL" id="RWS12525.1"/>
    </source>
</evidence>
<organism evidence="6 7">
    <name type="scientific">Dinothrombium tinctorium</name>
    <dbReference type="NCBI Taxonomy" id="1965070"/>
    <lineage>
        <taxon>Eukaryota</taxon>
        <taxon>Metazoa</taxon>
        <taxon>Ecdysozoa</taxon>
        <taxon>Arthropoda</taxon>
        <taxon>Chelicerata</taxon>
        <taxon>Arachnida</taxon>
        <taxon>Acari</taxon>
        <taxon>Acariformes</taxon>
        <taxon>Trombidiformes</taxon>
        <taxon>Prostigmata</taxon>
        <taxon>Anystina</taxon>
        <taxon>Parasitengona</taxon>
        <taxon>Trombidioidea</taxon>
        <taxon>Trombidiidae</taxon>
        <taxon>Dinothrombium</taxon>
    </lineage>
</organism>
<feature type="compositionally biased region" description="Polar residues" evidence="2">
    <location>
        <begin position="238"/>
        <end position="247"/>
    </location>
</feature>
<name>A0A3S4R7B6_9ACAR</name>
<dbReference type="GO" id="GO:0005886">
    <property type="term" value="C:plasma membrane"/>
    <property type="evidence" value="ECO:0007669"/>
    <property type="project" value="TreeGrafter"/>
</dbReference>
<dbReference type="GO" id="GO:0005737">
    <property type="term" value="C:cytoplasm"/>
    <property type="evidence" value="ECO:0007669"/>
    <property type="project" value="TreeGrafter"/>
</dbReference>
<protein>
    <recommendedName>
        <fullName evidence="3">PH domain-containing protein</fullName>
    </recommendedName>
</protein>
<gene>
    <name evidence="4" type="ORF">B4U79_00156</name>
    <name evidence="5" type="ORF">B4U79_08512</name>
    <name evidence="6" type="ORF">B4U79_10438</name>
</gene>
<feature type="region of interest" description="Disordered" evidence="2">
    <location>
        <begin position="238"/>
        <end position="266"/>
    </location>
</feature>
<evidence type="ECO:0000256" key="1">
    <source>
        <dbReference type="ARBA" id="ARBA00022737"/>
    </source>
</evidence>
<dbReference type="InterPro" id="IPR051230">
    <property type="entry name" value="APP-Binding"/>
</dbReference>
<evidence type="ECO:0000259" key="3">
    <source>
        <dbReference type="PROSITE" id="PS50003"/>
    </source>
</evidence>
<keyword evidence="1" id="KW-0677">Repeat</keyword>
<dbReference type="EMBL" id="NCKU01001286">
    <property type="protein sequence ID" value="RWS12525.1"/>
    <property type="molecule type" value="Genomic_DNA"/>
</dbReference>
<evidence type="ECO:0000313" key="5">
    <source>
        <dbReference type="EMBL" id="RWS11699.1"/>
    </source>
</evidence>
<dbReference type="AlphaFoldDB" id="A0A3S4R7B6"/>
<reference evidence="6" key="2">
    <citation type="submission" date="2018-11" db="EMBL/GenBank/DDBJ databases">
        <title>Trombidioid mite genomics.</title>
        <authorList>
            <person name="Dong X."/>
        </authorList>
    </citation>
    <scope>NUCLEOTIDE SEQUENCE</scope>
    <source>
        <strain evidence="6">UoL-WK</strain>
    </source>
</reference>
<evidence type="ECO:0000313" key="7">
    <source>
        <dbReference type="Proteomes" id="UP000285301"/>
    </source>
</evidence>
<feature type="region of interest" description="Disordered" evidence="2">
    <location>
        <begin position="168"/>
        <end position="216"/>
    </location>
</feature>